<accession>A0A0E0JGP4</accession>
<evidence type="ECO:0000256" key="1">
    <source>
        <dbReference type="SAM" id="MobiDB-lite"/>
    </source>
</evidence>
<reference evidence="3" key="1">
    <citation type="submission" date="2015-04" db="UniProtKB">
        <authorList>
            <consortium name="EnsemblPlants"/>
        </authorList>
    </citation>
    <scope>IDENTIFICATION</scope>
</reference>
<dbReference type="PANTHER" id="PTHR35752">
    <property type="entry name" value="G-PROTEIN COUPLED RECEPTOR"/>
    <property type="match status" value="1"/>
</dbReference>
<dbReference type="EnsemblPlants" id="OPUNC01G10110.1">
    <property type="protein sequence ID" value="OPUNC01G10110.1"/>
    <property type="gene ID" value="OPUNC01G10110"/>
</dbReference>
<feature type="region of interest" description="Disordered" evidence="1">
    <location>
        <begin position="190"/>
        <end position="214"/>
    </location>
</feature>
<keyword evidence="2" id="KW-0812">Transmembrane</keyword>
<dbReference type="PANTHER" id="PTHR35752:SF1">
    <property type="entry name" value="G-PROTEIN COUPLED RECEPTOR"/>
    <property type="match status" value="1"/>
</dbReference>
<dbReference type="Proteomes" id="UP000026962">
    <property type="component" value="Chromosome 1"/>
</dbReference>
<dbReference type="AlphaFoldDB" id="A0A0E0JGP4"/>
<evidence type="ECO:0000256" key="2">
    <source>
        <dbReference type="SAM" id="Phobius"/>
    </source>
</evidence>
<dbReference type="HOGENOM" id="CLU_033028_1_1_1"/>
<proteinExistence type="predicted"/>
<evidence type="ECO:0000313" key="4">
    <source>
        <dbReference type="Proteomes" id="UP000026962"/>
    </source>
</evidence>
<dbReference type="STRING" id="4537.A0A0E0JGP4"/>
<dbReference type="eggNOG" id="ENOG502QS4W">
    <property type="taxonomic scope" value="Eukaryota"/>
</dbReference>
<organism evidence="3">
    <name type="scientific">Oryza punctata</name>
    <name type="common">Red rice</name>
    <dbReference type="NCBI Taxonomy" id="4537"/>
    <lineage>
        <taxon>Eukaryota</taxon>
        <taxon>Viridiplantae</taxon>
        <taxon>Streptophyta</taxon>
        <taxon>Embryophyta</taxon>
        <taxon>Tracheophyta</taxon>
        <taxon>Spermatophyta</taxon>
        <taxon>Magnoliopsida</taxon>
        <taxon>Liliopsida</taxon>
        <taxon>Poales</taxon>
        <taxon>Poaceae</taxon>
        <taxon>BOP clade</taxon>
        <taxon>Oryzoideae</taxon>
        <taxon>Oryzeae</taxon>
        <taxon>Oryzinae</taxon>
        <taxon>Oryza</taxon>
    </lineage>
</organism>
<feature type="compositionally biased region" description="Basic and acidic residues" evidence="1">
    <location>
        <begin position="532"/>
        <end position="541"/>
    </location>
</feature>
<keyword evidence="2" id="KW-1133">Transmembrane helix</keyword>
<feature type="compositionally biased region" description="Basic and acidic residues" evidence="1">
    <location>
        <begin position="190"/>
        <end position="213"/>
    </location>
</feature>
<reference evidence="3" key="2">
    <citation type="submission" date="2018-05" db="EMBL/GenBank/DDBJ databases">
        <title>OpunRS2 (Oryza punctata Reference Sequence Version 2).</title>
        <authorList>
            <person name="Zhang J."/>
            <person name="Kudrna D."/>
            <person name="Lee S."/>
            <person name="Talag J."/>
            <person name="Welchert J."/>
            <person name="Wing R.A."/>
        </authorList>
    </citation>
    <scope>NUCLEOTIDE SEQUENCE [LARGE SCALE GENOMIC DNA]</scope>
</reference>
<feature type="compositionally biased region" description="Polar residues" evidence="1">
    <location>
        <begin position="513"/>
        <end position="528"/>
    </location>
</feature>
<name>A0A0E0JGP4_ORYPU</name>
<keyword evidence="4" id="KW-1185">Reference proteome</keyword>
<keyword evidence="2" id="KW-0472">Membrane</keyword>
<sequence>MNDLRSACTSASAVTPGVVPTPEEDIRPLSSARRPVPSSQRPVADIFAPCGIDHTVMIGNIPKDRLVLVSNSLGWSKRFFDASMIHFFAFNFKSRNALKALDSIPKLVLLLLKVAIGFGVSPVHRDDIDLINWETAKSSKKEPGCSVSALRQAGSCLPESLQARYPDLNSDHNNSKQNLPSRRLLRSLRQGESRLNRGGPEGRRSPFGEKSRGGEGILGFVPSDLVVEFCKDVQRRSQATFQNGDLSHCETTFEKMGRTAQVNIICGQCPNKACQGKQGCICSIFYDELICRVIVELAIPCPKSGPRVFKGFSVGFHPRSSELVYNGLTQLGFEQLNHQFSFQSEQTQVSLYLSAVYSLSGLVGKPSFKVNPAKGLVVTLTGSGTNGAMPTTLSPTILNVIWRCEIARSSLYEVNILIPVEGYDPVEFTLTIECGHTQEKESNPMRGWATFGIISCIFIVLSSLLCCGGFIYKTNVEHQSGLYALPGMTILSAFLDAVGGPSYVRADDHGGSHASQASWERMPGTSQAAAHGTKDIRYGSL</sequence>
<evidence type="ECO:0000313" key="3">
    <source>
        <dbReference type="EnsemblPlants" id="OPUNC01G10110.1"/>
    </source>
</evidence>
<dbReference type="Gramene" id="OPUNC01G10110.1">
    <property type="protein sequence ID" value="OPUNC01G10110.1"/>
    <property type="gene ID" value="OPUNC01G10110"/>
</dbReference>
<feature type="region of interest" description="Disordered" evidence="1">
    <location>
        <begin position="507"/>
        <end position="541"/>
    </location>
</feature>
<protein>
    <submittedName>
        <fullName evidence="3">Uncharacterized protein</fullName>
    </submittedName>
</protein>
<feature type="transmembrane region" description="Helical" evidence="2">
    <location>
        <begin position="448"/>
        <end position="472"/>
    </location>
</feature>
<feature type="region of interest" description="Disordered" evidence="1">
    <location>
        <begin position="1"/>
        <end position="37"/>
    </location>
</feature>